<dbReference type="InterPro" id="IPR005790">
    <property type="entry name" value="DNA_polIII_delta"/>
</dbReference>
<comment type="similarity">
    <text evidence="6">Belongs to the DNA polymerase HolA subunit family.</text>
</comment>
<dbReference type="SUPFAM" id="SSF48019">
    <property type="entry name" value="post-AAA+ oligomerization domain-like"/>
    <property type="match status" value="1"/>
</dbReference>
<dbReference type="Pfam" id="PF21694">
    <property type="entry name" value="DNA_pol3_delta_C"/>
    <property type="match status" value="1"/>
</dbReference>
<gene>
    <name evidence="10" type="ORF">NCTC11819_01365</name>
</gene>
<evidence type="ECO:0000313" key="11">
    <source>
        <dbReference type="Proteomes" id="UP000255284"/>
    </source>
</evidence>
<evidence type="ECO:0000256" key="8">
    <source>
        <dbReference type="SAM" id="MobiDB-lite"/>
    </source>
</evidence>
<keyword evidence="2" id="KW-0808">Transferase</keyword>
<reference evidence="10 11" key="1">
    <citation type="submission" date="2018-06" db="EMBL/GenBank/DDBJ databases">
        <authorList>
            <consortium name="Pathogen Informatics"/>
            <person name="Doyle S."/>
        </authorList>
    </citation>
    <scope>NUCLEOTIDE SEQUENCE [LARGE SCALE GENOMIC DNA]</scope>
    <source>
        <strain evidence="10 11">NCTC11819</strain>
    </source>
</reference>
<dbReference type="PANTHER" id="PTHR34388:SF1">
    <property type="entry name" value="DNA POLYMERASE III SUBUNIT DELTA"/>
    <property type="match status" value="1"/>
</dbReference>
<sequence length="413" mass="42578">MAGSTKSYKSKTAGVGTGFPPWSRAVLAPVVLLLGKQEVFAKRAIAMLRREAMTLAESAGDFEPPEVTELDASSYEAGSLAQLLSPSLFGGKPLVVVSGLEGGSALLLDDLAAYLESLTGASGGAGGRGASGAAASRGASRDGDATAGGDPEAYLVLWHGGGVRGKKVLDLVKGLAGGAGGRGASGASVAAASRGASRDGGKGPWAAIYSCDDLKRRDEKLKFLTTEGTRLGRKLEPAAANALVDALGEEFGELVAVTDQLLETAGNMDCPLRLDDVQVYLKGRVETTGFDIADAAVVGDVSGALAKLRHALGIGVAPVVIVAAMAMKIRQLLQLAAPPSRLVQETGLLADVKPMNDWMARKIRPLLGRWDDARLGRALRAVSVADAQVKGGSRDAEYALEAMILEVCRCARK</sequence>
<keyword evidence="5" id="KW-0239">DNA-directed DNA polymerase</keyword>
<proteinExistence type="inferred from homology"/>
<dbReference type="InterPro" id="IPR027417">
    <property type="entry name" value="P-loop_NTPase"/>
</dbReference>
<dbReference type="RefSeq" id="WP_255312867.1">
    <property type="nucleotide sequence ID" value="NZ_JACHMA010000001.1"/>
</dbReference>
<dbReference type="Proteomes" id="UP000255284">
    <property type="component" value="Unassembled WGS sequence"/>
</dbReference>
<keyword evidence="4" id="KW-0235">DNA replication</keyword>
<evidence type="ECO:0000256" key="7">
    <source>
        <dbReference type="ARBA" id="ARBA00049244"/>
    </source>
</evidence>
<evidence type="ECO:0000256" key="5">
    <source>
        <dbReference type="ARBA" id="ARBA00022932"/>
    </source>
</evidence>
<comment type="caution">
    <text evidence="10">The sequence shown here is derived from an EMBL/GenBank/DDBJ whole genome shotgun (WGS) entry which is preliminary data.</text>
</comment>
<keyword evidence="3" id="KW-0548">Nucleotidyltransferase</keyword>
<dbReference type="GO" id="GO:0003887">
    <property type="term" value="F:DNA-directed DNA polymerase activity"/>
    <property type="evidence" value="ECO:0007669"/>
    <property type="project" value="UniProtKB-KW"/>
</dbReference>
<feature type="region of interest" description="Disordered" evidence="8">
    <location>
        <begin position="123"/>
        <end position="146"/>
    </location>
</feature>
<dbReference type="NCBIfam" id="TIGR01128">
    <property type="entry name" value="holA"/>
    <property type="match status" value="1"/>
</dbReference>
<evidence type="ECO:0000256" key="6">
    <source>
        <dbReference type="ARBA" id="ARBA00034754"/>
    </source>
</evidence>
<organism evidence="10 11">
    <name type="scientific">Mobiluncus mulieris</name>
    <dbReference type="NCBI Taxonomy" id="2052"/>
    <lineage>
        <taxon>Bacteria</taxon>
        <taxon>Bacillati</taxon>
        <taxon>Actinomycetota</taxon>
        <taxon>Actinomycetes</taxon>
        <taxon>Actinomycetales</taxon>
        <taxon>Actinomycetaceae</taxon>
        <taxon>Mobiluncus</taxon>
    </lineage>
</organism>
<dbReference type="PANTHER" id="PTHR34388">
    <property type="entry name" value="DNA POLYMERASE III SUBUNIT DELTA"/>
    <property type="match status" value="1"/>
</dbReference>
<dbReference type="GO" id="GO:0003677">
    <property type="term" value="F:DNA binding"/>
    <property type="evidence" value="ECO:0007669"/>
    <property type="project" value="InterPro"/>
</dbReference>
<dbReference type="GO" id="GO:0006261">
    <property type="term" value="P:DNA-templated DNA replication"/>
    <property type="evidence" value="ECO:0007669"/>
    <property type="project" value="TreeGrafter"/>
</dbReference>
<dbReference type="InterPro" id="IPR048466">
    <property type="entry name" value="DNA_pol3_delta-like_C"/>
</dbReference>
<dbReference type="AlphaFoldDB" id="A0A8G2M6U7"/>
<evidence type="ECO:0000256" key="2">
    <source>
        <dbReference type="ARBA" id="ARBA00022679"/>
    </source>
</evidence>
<name>A0A8G2M6U7_9ACTO</name>
<evidence type="ECO:0000256" key="3">
    <source>
        <dbReference type="ARBA" id="ARBA00022695"/>
    </source>
</evidence>
<protein>
    <recommendedName>
        <fullName evidence="1">DNA-directed DNA polymerase</fullName>
        <ecNumber evidence="1">2.7.7.7</ecNumber>
    </recommendedName>
</protein>
<dbReference type="GeneID" id="61168571"/>
<dbReference type="EC" id="2.7.7.7" evidence="1"/>
<feature type="domain" description="DNA polymerase III delta subunit-like C-terminal" evidence="9">
    <location>
        <begin position="288"/>
        <end position="406"/>
    </location>
</feature>
<dbReference type="GO" id="GO:0009360">
    <property type="term" value="C:DNA polymerase III complex"/>
    <property type="evidence" value="ECO:0007669"/>
    <property type="project" value="TreeGrafter"/>
</dbReference>
<evidence type="ECO:0000259" key="9">
    <source>
        <dbReference type="Pfam" id="PF21694"/>
    </source>
</evidence>
<dbReference type="Gene3D" id="3.40.50.300">
    <property type="entry name" value="P-loop containing nucleotide triphosphate hydrolases"/>
    <property type="match status" value="1"/>
</dbReference>
<evidence type="ECO:0000256" key="1">
    <source>
        <dbReference type="ARBA" id="ARBA00012417"/>
    </source>
</evidence>
<dbReference type="EMBL" id="UGGQ01000006">
    <property type="protein sequence ID" value="STO16789.1"/>
    <property type="molecule type" value="Genomic_DNA"/>
</dbReference>
<dbReference type="Gene3D" id="1.20.272.10">
    <property type="match status" value="1"/>
</dbReference>
<accession>A0A8G2M6U7</accession>
<evidence type="ECO:0000313" key="10">
    <source>
        <dbReference type="EMBL" id="STO16789.1"/>
    </source>
</evidence>
<evidence type="ECO:0000256" key="4">
    <source>
        <dbReference type="ARBA" id="ARBA00022705"/>
    </source>
</evidence>
<comment type="catalytic activity">
    <reaction evidence="7">
        <text>DNA(n) + a 2'-deoxyribonucleoside 5'-triphosphate = DNA(n+1) + diphosphate</text>
        <dbReference type="Rhea" id="RHEA:22508"/>
        <dbReference type="Rhea" id="RHEA-COMP:17339"/>
        <dbReference type="Rhea" id="RHEA-COMP:17340"/>
        <dbReference type="ChEBI" id="CHEBI:33019"/>
        <dbReference type="ChEBI" id="CHEBI:61560"/>
        <dbReference type="ChEBI" id="CHEBI:173112"/>
        <dbReference type="EC" id="2.7.7.7"/>
    </reaction>
</comment>
<dbReference type="InterPro" id="IPR008921">
    <property type="entry name" value="DNA_pol3_clamp-load_cplx_C"/>
</dbReference>